<reference evidence="1" key="1">
    <citation type="journal article" date="2014" name="Int. J. Syst. Evol. Microbiol.">
        <title>Complete genome sequence of Corynebacterium casei LMG S-19264T (=DSM 44701T), isolated from a smear-ripened cheese.</title>
        <authorList>
            <consortium name="US DOE Joint Genome Institute (JGI-PGF)"/>
            <person name="Walter F."/>
            <person name="Albersmeier A."/>
            <person name="Kalinowski J."/>
            <person name="Ruckert C."/>
        </authorList>
    </citation>
    <scope>NUCLEOTIDE SEQUENCE</scope>
    <source>
        <strain evidence="1">CGMCC 1.15179</strain>
    </source>
</reference>
<protein>
    <submittedName>
        <fullName evidence="1">Uncharacterized protein</fullName>
    </submittedName>
</protein>
<comment type="caution">
    <text evidence="1">The sequence shown here is derived from an EMBL/GenBank/DDBJ whole genome shotgun (WGS) entry which is preliminary data.</text>
</comment>
<evidence type="ECO:0000313" key="2">
    <source>
        <dbReference type="Proteomes" id="UP000625210"/>
    </source>
</evidence>
<dbReference type="AlphaFoldDB" id="A0A8J2VGB7"/>
<dbReference type="Proteomes" id="UP000625210">
    <property type="component" value="Unassembled WGS sequence"/>
</dbReference>
<name>A0A8J2VGB7_9BACL</name>
<dbReference type="EMBL" id="BMHQ01000005">
    <property type="protein sequence ID" value="GGE15443.1"/>
    <property type="molecule type" value="Genomic_DNA"/>
</dbReference>
<organism evidence="1 2">
    <name type="scientific">Marinithermofilum abyssi</name>
    <dbReference type="NCBI Taxonomy" id="1571185"/>
    <lineage>
        <taxon>Bacteria</taxon>
        <taxon>Bacillati</taxon>
        <taxon>Bacillota</taxon>
        <taxon>Bacilli</taxon>
        <taxon>Bacillales</taxon>
        <taxon>Thermoactinomycetaceae</taxon>
        <taxon>Marinithermofilum</taxon>
    </lineage>
</organism>
<gene>
    <name evidence="1" type="ORF">GCM10011571_16290</name>
</gene>
<evidence type="ECO:0000313" key="1">
    <source>
        <dbReference type="EMBL" id="GGE15443.1"/>
    </source>
</evidence>
<keyword evidence="2" id="KW-1185">Reference proteome</keyword>
<accession>A0A8J2VGB7</accession>
<proteinExistence type="predicted"/>
<reference evidence="1" key="2">
    <citation type="submission" date="2020-09" db="EMBL/GenBank/DDBJ databases">
        <authorList>
            <person name="Sun Q."/>
            <person name="Zhou Y."/>
        </authorList>
    </citation>
    <scope>NUCLEOTIDE SEQUENCE</scope>
    <source>
        <strain evidence="1">CGMCC 1.15179</strain>
    </source>
</reference>
<sequence>MIIQFCRIESGNKLQVTPYLKGCYTEDTSQSSIFAGLAGVRYDPTLDTAAAIYRPAFVASEGF</sequence>